<dbReference type="EMBL" id="KZ664869">
    <property type="protein sequence ID" value="PPS02724.1"/>
    <property type="molecule type" value="Genomic_DNA"/>
</dbReference>
<organism evidence="2 3">
    <name type="scientific">Gossypium barbadense</name>
    <name type="common">Sea Island cotton</name>
    <name type="synonym">Hibiscus barbadensis</name>
    <dbReference type="NCBI Taxonomy" id="3634"/>
    <lineage>
        <taxon>Eukaryota</taxon>
        <taxon>Viridiplantae</taxon>
        <taxon>Streptophyta</taxon>
        <taxon>Embryophyta</taxon>
        <taxon>Tracheophyta</taxon>
        <taxon>Spermatophyta</taxon>
        <taxon>Magnoliopsida</taxon>
        <taxon>eudicotyledons</taxon>
        <taxon>Gunneridae</taxon>
        <taxon>Pentapetalae</taxon>
        <taxon>rosids</taxon>
        <taxon>malvids</taxon>
        <taxon>Malvales</taxon>
        <taxon>Malvaceae</taxon>
        <taxon>Malvoideae</taxon>
        <taxon>Gossypium</taxon>
    </lineage>
</organism>
<protein>
    <recommendedName>
        <fullName evidence="4">TCP domain-containing protein</fullName>
    </recommendedName>
</protein>
<dbReference type="OrthoDB" id="1904351at2759"/>
<evidence type="ECO:0008006" key="4">
    <source>
        <dbReference type="Google" id="ProtNLM"/>
    </source>
</evidence>
<evidence type="ECO:0000256" key="1">
    <source>
        <dbReference type="SAM" id="MobiDB-lite"/>
    </source>
</evidence>
<dbReference type="Proteomes" id="UP000239757">
    <property type="component" value="Unassembled WGS sequence"/>
</dbReference>
<dbReference type="AlphaFoldDB" id="A0A2P5XHG2"/>
<name>A0A2P5XHG2_GOSBA</name>
<gene>
    <name evidence="2" type="ORF">GOBAR_AA17938</name>
</gene>
<accession>A0A2P5XHG2</accession>
<feature type="region of interest" description="Disordered" evidence="1">
    <location>
        <begin position="1"/>
        <end position="27"/>
    </location>
</feature>
<evidence type="ECO:0000313" key="3">
    <source>
        <dbReference type="Proteomes" id="UP000239757"/>
    </source>
</evidence>
<evidence type="ECO:0000313" key="2">
    <source>
        <dbReference type="EMBL" id="PPS02724.1"/>
    </source>
</evidence>
<proteinExistence type="predicted"/>
<feature type="region of interest" description="Disordered" evidence="1">
    <location>
        <begin position="364"/>
        <end position="385"/>
    </location>
</feature>
<sequence>MQIMELTRSNKSPAHSSERSYHHHGQKQKLHCTSLPLMLAAGAATWDSSHQARSSDQATAAGPSVVMLSFMGSISNQLGVPSSSPTSTSSLTVTPNRRCRARRIRMPPFAPPRVFTHQELAFIIGMVQTIRVAHASNKPETLPIIAATGIPGHYSKQFLPLSTFHFGSSSASTIFSSSIKIRPLSFHNNARERQLLKSRAFHHQIYPHTPLTLKLTSEVAVTLTTTYATKAFRDELFSRKTFSKQRTRFVSTTNVMPAPAMWAVAPATTNGGNAFWMLPVGGGATAASATVPEAQMWTFPAHYSGGGRGNPVQLGSMILQQQQAGGQQLGLGVTETNMGLLGSGMNVYSNNNRVGLKMNLEQQHHHENQTQGSDSGDENPATDSQ</sequence>
<reference evidence="2 3" key="1">
    <citation type="submission" date="2015-01" db="EMBL/GenBank/DDBJ databases">
        <title>Genome of allotetraploid Gossypium barbadense reveals genomic plasticity and fiber elongation in cotton evolution.</title>
        <authorList>
            <person name="Chen X."/>
            <person name="Liu X."/>
            <person name="Zhao B."/>
            <person name="Zheng H."/>
            <person name="Hu Y."/>
            <person name="Lu G."/>
            <person name="Yang C."/>
            <person name="Chen J."/>
            <person name="Shan C."/>
            <person name="Zhang L."/>
            <person name="Zhou Y."/>
            <person name="Wang L."/>
            <person name="Guo W."/>
            <person name="Bai Y."/>
            <person name="Ruan J."/>
            <person name="Shangguan X."/>
            <person name="Mao Y."/>
            <person name="Jiang J."/>
            <person name="Zhu Y."/>
            <person name="Lei J."/>
            <person name="Kang H."/>
            <person name="Chen S."/>
            <person name="He X."/>
            <person name="Wang R."/>
            <person name="Wang Y."/>
            <person name="Chen J."/>
            <person name="Wang L."/>
            <person name="Yu S."/>
            <person name="Wang B."/>
            <person name="Wei J."/>
            <person name="Song S."/>
            <person name="Lu X."/>
            <person name="Gao Z."/>
            <person name="Gu W."/>
            <person name="Deng X."/>
            <person name="Ma D."/>
            <person name="Wang S."/>
            <person name="Liang W."/>
            <person name="Fang L."/>
            <person name="Cai C."/>
            <person name="Zhu X."/>
            <person name="Zhou B."/>
            <person name="Zhang Y."/>
            <person name="Chen Z."/>
            <person name="Xu S."/>
            <person name="Zhu R."/>
            <person name="Wang S."/>
            <person name="Zhang T."/>
            <person name="Zhao G."/>
        </authorList>
    </citation>
    <scope>NUCLEOTIDE SEQUENCE [LARGE SCALE GENOMIC DNA]</scope>
    <source>
        <strain evidence="3">cv. Xinhai21</strain>
        <tissue evidence="2">Leaf</tissue>
    </source>
</reference>